<reference evidence="1" key="1">
    <citation type="submission" date="2021-06" db="EMBL/GenBank/DDBJ databases">
        <authorList>
            <person name="Kallberg Y."/>
            <person name="Tangrot J."/>
            <person name="Rosling A."/>
        </authorList>
    </citation>
    <scope>NUCLEOTIDE SEQUENCE</scope>
    <source>
        <strain evidence="1">MA453B</strain>
    </source>
</reference>
<proteinExistence type="predicted"/>
<evidence type="ECO:0000313" key="1">
    <source>
        <dbReference type="EMBL" id="CAG8763232.1"/>
    </source>
</evidence>
<gene>
    <name evidence="1" type="ORF">DERYTH_LOCUS18011</name>
</gene>
<dbReference type="EMBL" id="CAJVPY010017708">
    <property type="protein sequence ID" value="CAG8763232.1"/>
    <property type="molecule type" value="Genomic_DNA"/>
</dbReference>
<name>A0A9N9J4C3_9GLOM</name>
<evidence type="ECO:0000313" key="2">
    <source>
        <dbReference type="Proteomes" id="UP000789405"/>
    </source>
</evidence>
<accession>A0A9N9J4C3</accession>
<protein>
    <submittedName>
        <fullName evidence="1">5180_t:CDS:1</fullName>
    </submittedName>
</protein>
<keyword evidence="2" id="KW-1185">Reference proteome</keyword>
<dbReference type="AlphaFoldDB" id="A0A9N9J4C3"/>
<organism evidence="1 2">
    <name type="scientific">Dentiscutata erythropus</name>
    <dbReference type="NCBI Taxonomy" id="1348616"/>
    <lineage>
        <taxon>Eukaryota</taxon>
        <taxon>Fungi</taxon>
        <taxon>Fungi incertae sedis</taxon>
        <taxon>Mucoromycota</taxon>
        <taxon>Glomeromycotina</taxon>
        <taxon>Glomeromycetes</taxon>
        <taxon>Diversisporales</taxon>
        <taxon>Gigasporaceae</taxon>
        <taxon>Dentiscutata</taxon>
    </lineage>
</organism>
<sequence>MVGGLIVGEIKGVPSANVHKIKLLTNIKNSDDKNELLRFPYKVQIRGENRYTFLANN</sequence>
<dbReference type="Proteomes" id="UP000789405">
    <property type="component" value="Unassembled WGS sequence"/>
</dbReference>
<comment type="caution">
    <text evidence="1">The sequence shown here is derived from an EMBL/GenBank/DDBJ whole genome shotgun (WGS) entry which is preliminary data.</text>
</comment>
<feature type="non-terminal residue" evidence="1">
    <location>
        <position position="57"/>
    </location>
</feature>